<feature type="domain" description="RING-type" evidence="16">
    <location>
        <begin position="212"/>
        <end position="250"/>
    </location>
</feature>
<evidence type="ECO:0000256" key="8">
    <source>
        <dbReference type="ARBA" id="ARBA00022786"/>
    </source>
</evidence>
<dbReference type="PROSITE" id="PS50089">
    <property type="entry name" value="ZF_RING_2"/>
    <property type="match status" value="1"/>
</dbReference>
<evidence type="ECO:0000256" key="10">
    <source>
        <dbReference type="ARBA" id="ARBA00022853"/>
    </source>
</evidence>
<dbReference type="GO" id="GO:0005634">
    <property type="term" value="C:nucleus"/>
    <property type="evidence" value="ECO:0007669"/>
    <property type="project" value="UniProtKB-SubCell"/>
</dbReference>
<dbReference type="InterPro" id="IPR001841">
    <property type="entry name" value="Znf_RING"/>
</dbReference>
<organism evidence="17 18">
    <name type="scientific">Lupinus angustifolius</name>
    <name type="common">Narrow-leaved blue lupine</name>
    <dbReference type="NCBI Taxonomy" id="3871"/>
    <lineage>
        <taxon>Eukaryota</taxon>
        <taxon>Viridiplantae</taxon>
        <taxon>Streptophyta</taxon>
        <taxon>Embryophyta</taxon>
        <taxon>Tracheophyta</taxon>
        <taxon>Spermatophyta</taxon>
        <taxon>Magnoliopsida</taxon>
        <taxon>eudicotyledons</taxon>
        <taxon>Gunneridae</taxon>
        <taxon>Pentapetalae</taxon>
        <taxon>rosids</taxon>
        <taxon>fabids</taxon>
        <taxon>Fabales</taxon>
        <taxon>Fabaceae</taxon>
        <taxon>Papilionoideae</taxon>
        <taxon>50 kb inversion clade</taxon>
        <taxon>genistoids sensu lato</taxon>
        <taxon>core genistoids</taxon>
        <taxon>Genisteae</taxon>
        <taxon>Lupinus</taxon>
    </lineage>
</organism>
<dbReference type="STRING" id="3871.A0A1J7H3K1"/>
<evidence type="ECO:0000256" key="14">
    <source>
        <dbReference type="RuleBase" id="RU365038"/>
    </source>
</evidence>
<proteinExistence type="inferred from homology"/>
<keyword evidence="11 14" id="KW-0175">Coiled coil</keyword>
<dbReference type="EMBL" id="CM007371">
    <property type="protein sequence ID" value="OIW01082.1"/>
    <property type="molecule type" value="Genomic_DNA"/>
</dbReference>
<name>A0A1J7H3K1_LUPAN</name>
<dbReference type="GO" id="GO:0061630">
    <property type="term" value="F:ubiquitin protein ligase activity"/>
    <property type="evidence" value="ECO:0007669"/>
    <property type="project" value="UniProtKB-EC"/>
</dbReference>
<keyword evidence="7 13" id="KW-0863">Zinc-finger</keyword>
<dbReference type="InterPro" id="IPR013083">
    <property type="entry name" value="Znf_RING/FYVE/PHD"/>
</dbReference>
<evidence type="ECO:0000256" key="11">
    <source>
        <dbReference type="ARBA" id="ARBA00023054"/>
    </source>
</evidence>
<gene>
    <name evidence="17" type="ORF">TanjilG_25190</name>
</gene>
<evidence type="ECO:0000313" key="17">
    <source>
        <dbReference type="EMBL" id="OIW01082.1"/>
    </source>
</evidence>
<dbReference type="OMA" id="CINCEND"/>
<evidence type="ECO:0000256" key="7">
    <source>
        <dbReference type="ARBA" id="ARBA00022771"/>
    </source>
</evidence>
<evidence type="ECO:0000256" key="6">
    <source>
        <dbReference type="ARBA" id="ARBA00022723"/>
    </source>
</evidence>
<dbReference type="GO" id="GO:0016567">
    <property type="term" value="P:protein ubiquitination"/>
    <property type="evidence" value="ECO:0007669"/>
    <property type="project" value="UniProtKB-UniRule"/>
</dbReference>
<evidence type="ECO:0000256" key="5">
    <source>
        <dbReference type="ARBA" id="ARBA00022679"/>
    </source>
</evidence>
<dbReference type="Gramene" id="OIW01082">
    <property type="protein sequence ID" value="OIW01082"/>
    <property type="gene ID" value="TanjilG_25190"/>
</dbReference>
<dbReference type="PANTHER" id="PTHR23163">
    <property type="entry name" value="RING FINGER PROTEIN-RELATED"/>
    <property type="match status" value="1"/>
</dbReference>
<keyword evidence="8 14" id="KW-0833">Ubl conjugation pathway</keyword>
<keyword evidence="10 14" id="KW-0156">Chromatin regulator</keyword>
<dbReference type="SMART" id="SM00184">
    <property type="entry name" value="RING"/>
    <property type="match status" value="1"/>
</dbReference>
<evidence type="ECO:0000256" key="3">
    <source>
        <dbReference type="ARBA" id="ARBA00004906"/>
    </source>
</evidence>
<evidence type="ECO:0000256" key="12">
    <source>
        <dbReference type="ARBA" id="ARBA00023242"/>
    </source>
</evidence>
<keyword evidence="12 14" id="KW-0539">Nucleus</keyword>
<dbReference type="PROSITE" id="PS00518">
    <property type="entry name" value="ZF_RING_1"/>
    <property type="match status" value="1"/>
</dbReference>
<evidence type="ECO:0000256" key="2">
    <source>
        <dbReference type="ARBA" id="ARBA00004123"/>
    </source>
</evidence>
<dbReference type="InterPro" id="IPR017907">
    <property type="entry name" value="Znf_RING_CS"/>
</dbReference>
<dbReference type="SUPFAM" id="SSF57850">
    <property type="entry name" value="RING/U-box"/>
    <property type="match status" value="1"/>
</dbReference>
<evidence type="ECO:0000259" key="16">
    <source>
        <dbReference type="PROSITE" id="PS50089"/>
    </source>
</evidence>
<keyword evidence="18" id="KW-1185">Reference proteome</keyword>
<evidence type="ECO:0000256" key="13">
    <source>
        <dbReference type="PROSITE-ProRule" id="PRU00175"/>
    </source>
</evidence>
<accession>A0A1J7H3K1</accession>
<dbReference type="Proteomes" id="UP000188354">
    <property type="component" value="Chromosome LG11"/>
</dbReference>
<dbReference type="GO" id="GO:0033503">
    <property type="term" value="C:HULC complex"/>
    <property type="evidence" value="ECO:0007669"/>
    <property type="project" value="TreeGrafter"/>
</dbReference>
<dbReference type="UniPathway" id="UPA00143"/>
<keyword evidence="5 14" id="KW-0808">Transferase</keyword>
<reference evidence="17 18" key="1">
    <citation type="journal article" date="2017" name="Plant Biotechnol. J.">
        <title>A comprehensive draft genome sequence for lupin (Lupinus angustifolius), an emerging health food: insights into plant-microbe interactions and legume evolution.</title>
        <authorList>
            <person name="Hane J.K."/>
            <person name="Ming Y."/>
            <person name="Kamphuis L.G."/>
            <person name="Nelson M.N."/>
            <person name="Garg G."/>
            <person name="Atkins C.A."/>
            <person name="Bayer P.E."/>
            <person name="Bravo A."/>
            <person name="Bringans S."/>
            <person name="Cannon S."/>
            <person name="Edwards D."/>
            <person name="Foley R."/>
            <person name="Gao L.L."/>
            <person name="Harrison M.J."/>
            <person name="Huang W."/>
            <person name="Hurgobin B."/>
            <person name="Li S."/>
            <person name="Liu C.W."/>
            <person name="McGrath A."/>
            <person name="Morahan G."/>
            <person name="Murray J."/>
            <person name="Weller J."/>
            <person name="Jian J."/>
            <person name="Singh K.B."/>
        </authorList>
    </citation>
    <scope>NUCLEOTIDE SEQUENCE [LARGE SCALE GENOMIC DNA]</scope>
    <source>
        <strain evidence="18">cv. Tanjil</strain>
        <tissue evidence="17">Whole plant</tissue>
    </source>
</reference>
<dbReference type="PANTHER" id="PTHR23163:SF0">
    <property type="entry name" value="E3 UBIQUITIN-PROTEIN LIGASE BRE1"/>
    <property type="match status" value="1"/>
</dbReference>
<keyword evidence="6 14" id="KW-0479">Metal-binding</keyword>
<dbReference type="AlphaFoldDB" id="A0A1J7H3K1"/>
<evidence type="ECO:0000313" key="18">
    <source>
        <dbReference type="Proteomes" id="UP000188354"/>
    </source>
</evidence>
<evidence type="ECO:0000256" key="9">
    <source>
        <dbReference type="ARBA" id="ARBA00022833"/>
    </source>
</evidence>
<evidence type="ECO:0000256" key="1">
    <source>
        <dbReference type="ARBA" id="ARBA00000900"/>
    </source>
</evidence>
<comment type="pathway">
    <text evidence="3 14">Protein modification; protein ubiquitination.</text>
</comment>
<comment type="subcellular location">
    <subcellularLocation>
        <location evidence="2 14">Nucleus</location>
    </subcellularLocation>
</comment>
<evidence type="ECO:0000256" key="4">
    <source>
        <dbReference type="ARBA" id="ARBA00005555"/>
    </source>
</evidence>
<dbReference type="GO" id="GO:0008270">
    <property type="term" value="F:zinc ion binding"/>
    <property type="evidence" value="ECO:0007669"/>
    <property type="project" value="UniProtKB-KW"/>
</dbReference>
<comment type="catalytic activity">
    <reaction evidence="1 14">
        <text>S-ubiquitinyl-[E2 ubiquitin-conjugating enzyme]-L-cysteine + [acceptor protein]-L-lysine = [E2 ubiquitin-conjugating enzyme]-L-cysteine + N(6)-ubiquitinyl-[acceptor protein]-L-lysine.</text>
        <dbReference type="EC" id="2.3.2.27"/>
    </reaction>
</comment>
<dbReference type="InterPro" id="IPR013956">
    <property type="entry name" value="E3_ubiquit_lig_Bre1"/>
</dbReference>
<protein>
    <recommendedName>
        <fullName evidence="14">E3 ubiquitin protein ligase</fullName>
        <ecNumber evidence="14">2.3.2.27</ecNumber>
    </recommendedName>
</protein>
<dbReference type="Pfam" id="PF13920">
    <property type="entry name" value="zf-C3HC4_3"/>
    <property type="match status" value="1"/>
</dbReference>
<dbReference type="Gene3D" id="3.30.40.10">
    <property type="entry name" value="Zinc/RING finger domain, C3HC4 (zinc finger)"/>
    <property type="match status" value="1"/>
</dbReference>
<sequence>MSTLSEVLKSKNKENEAYLSEVESIGQAYGDMQTQNQQLLQQITERDDYNIKLVLEGLRARQNLDSLVMEKRAVEHEIQQANVSLNLYDKKSARIEEQLKYCSDQIQRLGEDKLQSSTTSEFTQRRLLDVRRTCQQARDTLDEVQSKASCSRVTRMELQVEHEKERFTRKRIEEDLEAARRKFSRLKAQNEGSSVIEKLQNELQEYREIVKCTICKVRTKQVVITKCFHLFCNSCVQTVAGSRHRKCPQCGASFGSNDVKPVYM</sequence>
<comment type="similarity">
    <text evidence="4 14">Belongs to the BRE1 family.</text>
</comment>
<feature type="coiled-coil region" evidence="15">
    <location>
        <begin position="127"/>
        <end position="216"/>
    </location>
</feature>
<dbReference type="EC" id="2.3.2.27" evidence="14"/>
<evidence type="ECO:0000256" key="15">
    <source>
        <dbReference type="SAM" id="Coils"/>
    </source>
</evidence>
<keyword evidence="9 14" id="KW-0862">Zinc</keyword>
<dbReference type="GO" id="GO:0006325">
    <property type="term" value="P:chromatin organization"/>
    <property type="evidence" value="ECO:0007669"/>
    <property type="project" value="UniProtKB-KW"/>
</dbReference>
<dbReference type="CDD" id="cd16499">
    <property type="entry name" value="RING-HC_Bre1-like"/>
    <property type="match status" value="1"/>
</dbReference>